<dbReference type="Proteomes" id="UP000030661">
    <property type="component" value="Unassembled WGS sequence"/>
</dbReference>
<evidence type="ECO:0000313" key="2">
    <source>
        <dbReference type="Proteomes" id="UP000030661"/>
    </source>
</evidence>
<protein>
    <submittedName>
        <fullName evidence="1">Uncharacterized protein</fullName>
    </submittedName>
</protein>
<keyword evidence="2" id="KW-1185">Reference proteome</keyword>
<dbReference type="AlphaFoldDB" id="A0A081CAC0"/>
<dbReference type="HOGENOM" id="CLU_192736_0_0_0"/>
<name>A0A081CAC0_VECG1</name>
<gene>
    <name evidence="1" type="ORF">U27_01426</name>
</gene>
<proteinExistence type="predicted"/>
<sequence length="75" mass="8526">MKTLIKPWKGLKREGCRKWKFFDAEVKTLIKPWKGLKQGSGRLHLQSLFRENPNKTLEGIKTADCTPNKSPSASA</sequence>
<dbReference type="STRING" id="1499967.U27_01426"/>
<accession>A0A081CAC0</accession>
<reference evidence="1" key="1">
    <citation type="journal article" date="2015" name="PeerJ">
        <title>First genomic representation of candidate bacterial phylum KSB3 points to enhanced environmental sensing as a trigger of wastewater bulking.</title>
        <authorList>
            <person name="Sekiguchi Y."/>
            <person name="Ohashi A."/>
            <person name="Parks D.H."/>
            <person name="Yamauchi T."/>
            <person name="Tyson G.W."/>
            <person name="Hugenholtz P."/>
        </authorList>
    </citation>
    <scope>NUCLEOTIDE SEQUENCE [LARGE SCALE GENOMIC DNA]</scope>
</reference>
<organism evidence="1">
    <name type="scientific">Vecturithrix granuli</name>
    <dbReference type="NCBI Taxonomy" id="1499967"/>
    <lineage>
        <taxon>Bacteria</taxon>
        <taxon>Candidatus Moduliflexota</taxon>
        <taxon>Candidatus Vecturitrichia</taxon>
        <taxon>Candidatus Vecturitrichales</taxon>
        <taxon>Candidatus Vecturitrichaceae</taxon>
        <taxon>Candidatus Vecturithrix</taxon>
    </lineage>
</organism>
<evidence type="ECO:0000313" key="1">
    <source>
        <dbReference type="EMBL" id="GAK61525.1"/>
    </source>
</evidence>
<dbReference type="EMBL" id="DF820480">
    <property type="protein sequence ID" value="GAK61525.1"/>
    <property type="molecule type" value="Genomic_DNA"/>
</dbReference>